<keyword evidence="8" id="KW-0408">Iron</keyword>
<dbReference type="RefSeq" id="WP_091987016.1">
    <property type="nucleotide sequence ID" value="NZ_FOLO01000031.1"/>
</dbReference>
<dbReference type="InterPro" id="IPR036390">
    <property type="entry name" value="WH_DNA-bd_sf"/>
</dbReference>
<dbReference type="InterPro" id="IPR043135">
    <property type="entry name" value="Fur_C"/>
</dbReference>
<dbReference type="PANTHER" id="PTHR33202">
    <property type="entry name" value="ZINC UPTAKE REGULATION PROTEIN"/>
    <property type="match status" value="1"/>
</dbReference>
<keyword evidence="7 8" id="KW-0479">Metal-binding</keyword>
<dbReference type="PANTHER" id="PTHR33202:SF6">
    <property type="entry name" value="ZINC UPTAKE REGULATION PROTEIN"/>
    <property type="match status" value="1"/>
</dbReference>
<protein>
    <recommendedName>
        <fullName evidence="8">Ferric uptake regulation protein</fullName>
    </recommendedName>
</protein>
<sequence length="149" mass="16675">MKIDCQIEQSALVQKAKDVCESKGTRFTTIREKVFGLLAQTESGVGAYDLLEQLKVTEPNAKPATIYRALDFLSEMGFIHKIESTNAFMLCHHFDHTHPVQLLICDNCGNVNELHSTIISHELNNQAQDLGFTVSRQTIEAHGLCQKCN</sequence>
<dbReference type="Gene3D" id="1.10.10.10">
    <property type="entry name" value="Winged helix-like DNA-binding domain superfamily/Winged helix DNA-binding domain"/>
    <property type="match status" value="1"/>
</dbReference>
<dbReference type="CDD" id="cd07153">
    <property type="entry name" value="Fur_like"/>
    <property type="match status" value="1"/>
</dbReference>
<dbReference type="Pfam" id="PF01475">
    <property type="entry name" value="FUR"/>
    <property type="match status" value="1"/>
</dbReference>
<comment type="subcellular location">
    <subcellularLocation>
        <location evidence="8">Cytoplasm</location>
    </subcellularLocation>
</comment>
<reference evidence="9 10" key="1">
    <citation type="submission" date="2016-10" db="EMBL/GenBank/DDBJ databases">
        <authorList>
            <person name="de Groot N.N."/>
        </authorList>
    </citation>
    <scope>NUCLEOTIDE SEQUENCE [LARGE SCALE GENOMIC DNA]</scope>
    <source>
        <strain evidence="9 10">DSM 6059</strain>
    </source>
</reference>
<dbReference type="AlphaFoldDB" id="A0A1I1PDG0"/>
<dbReference type="InterPro" id="IPR002481">
    <property type="entry name" value="FUR"/>
</dbReference>
<keyword evidence="4 8" id="KW-0805">Transcription regulation</keyword>
<gene>
    <name evidence="8" type="primary">fur</name>
    <name evidence="9" type="ORF">SAMN02745724_03410</name>
</gene>
<evidence type="ECO:0000313" key="9">
    <source>
        <dbReference type="EMBL" id="SFD08001.1"/>
    </source>
</evidence>
<dbReference type="OrthoDB" id="9801127at2"/>
<evidence type="ECO:0000256" key="7">
    <source>
        <dbReference type="PIRSR" id="PIRSR602481-1"/>
    </source>
</evidence>
<proteinExistence type="inferred from homology"/>
<organism evidence="9 10">
    <name type="scientific">Pseudoalteromonas denitrificans DSM 6059</name>
    <dbReference type="NCBI Taxonomy" id="1123010"/>
    <lineage>
        <taxon>Bacteria</taxon>
        <taxon>Pseudomonadati</taxon>
        <taxon>Pseudomonadota</taxon>
        <taxon>Gammaproteobacteria</taxon>
        <taxon>Alteromonadales</taxon>
        <taxon>Pseudoalteromonadaceae</taxon>
        <taxon>Pseudoalteromonas</taxon>
    </lineage>
</organism>
<keyword evidence="3 7" id="KW-0862">Zinc</keyword>
<dbReference type="GO" id="GO:0005829">
    <property type="term" value="C:cytosol"/>
    <property type="evidence" value="ECO:0007669"/>
    <property type="project" value="TreeGrafter"/>
</dbReference>
<comment type="cofactor">
    <cofactor evidence="7">
        <name>Zn(2+)</name>
        <dbReference type="ChEBI" id="CHEBI:29105"/>
    </cofactor>
    <text evidence="7">Binds 1 zinc ion per subunit.</text>
</comment>
<dbReference type="GO" id="GO:1900376">
    <property type="term" value="P:regulation of secondary metabolite biosynthetic process"/>
    <property type="evidence" value="ECO:0007669"/>
    <property type="project" value="TreeGrafter"/>
</dbReference>
<evidence type="ECO:0000256" key="1">
    <source>
        <dbReference type="ARBA" id="ARBA00007957"/>
    </source>
</evidence>
<evidence type="ECO:0000256" key="3">
    <source>
        <dbReference type="ARBA" id="ARBA00022833"/>
    </source>
</evidence>
<keyword evidence="5 8" id="KW-0238">DNA-binding</keyword>
<evidence type="ECO:0000313" key="10">
    <source>
        <dbReference type="Proteomes" id="UP000198862"/>
    </source>
</evidence>
<keyword evidence="2 8" id="KW-0678">Repressor</keyword>
<dbReference type="Proteomes" id="UP000198862">
    <property type="component" value="Unassembled WGS sequence"/>
</dbReference>
<feature type="binding site" evidence="7">
    <location>
        <position position="148"/>
    </location>
    <ligand>
        <name>Zn(2+)</name>
        <dbReference type="ChEBI" id="CHEBI:29105"/>
    </ligand>
</feature>
<comment type="similarity">
    <text evidence="1 8">Belongs to the Fur family.</text>
</comment>
<dbReference type="GO" id="GO:0003700">
    <property type="term" value="F:DNA-binding transcription factor activity"/>
    <property type="evidence" value="ECO:0007669"/>
    <property type="project" value="UniProtKB-UniRule"/>
</dbReference>
<dbReference type="SUPFAM" id="SSF46785">
    <property type="entry name" value="Winged helix' DNA-binding domain"/>
    <property type="match status" value="1"/>
</dbReference>
<feature type="binding site" evidence="7">
    <location>
        <position position="145"/>
    </location>
    <ligand>
        <name>Zn(2+)</name>
        <dbReference type="ChEBI" id="CHEBI:29105"/>
    </ligand>
</feature>
<comment type="subunit">
    <text evidence="8">Homodimer.</text>
</comment>
<evidence type="ECO:0000256" key="2">
    <source>
        <dbReference type="ARBA" id="ARBA00022491"/>
    </source>
</evidence>
<evidence type="ECO:0000256" key="4">
    <source>
        <dbReference type="ARBA" id="ARBA00023015"/>
    </source>
</evidence>
<dbReference type="GO" id="GO:0000976">
    <property type="term" value="F:transcription cis-regulatory region binding"/>
    <property type="evidence" value="ECO:0007669"/>
    <property type="project" value="TreeGrafter"/>
</dbReference>
<dbReference type="STRING" id="1123010.SAMN02745724_03410"/>
<evidence type="ECO:0000256" key="6">
    <source>
        <dbReference type="ARBA" id="ARBA00023163"/>
    </source>
</evidence>
<dbReference type="InterPro" id="IPR036388">
    <property type="entry name" value="WH-like_DNA-bd_sf"/>
</dbReference>
<name>A0A1I1PDG0_9GAMM</name>
<keyword evidence="8" id="KW-0963">Cytoplasm</keyword>
<dbReference type="GO" id="GO:0008270">
    <property type="term" value="F:zinc ion binding"/>
    <property type="evidence" value="ECO:0007669"/>
    <property type="project" value="TreeGrafter"/>
</dbReference>
<accession>A0A1I1PDG0</accession>
<feature type="binding site" evidence="7">
    <location>
        <position position="108"/>
    </location>
    <ligand>
        <name>Zn(2+)</name>
        <dbReference type="ChEBI" id="CHEBI:29105"/>
    </ligand>
</feature>
<evidence type="ECO:0000256" key="5">
    <source>
        <dbReference type="ARBA" id="ARBA00023125"/>
    </source>
</evidence>
<feature type="binding site" evidence="7">
    <location>
        <position position="105"/>
    </location>
    <ligand>
        <name>Zn(2+)</name>
        <dbReference type="ChEBI" id="CHEBI:29105"/>
    </ligand>
</feature>
<dbReference type="GO" id="GO:0045892">
    <property type="term" value="P:negative regulation of DNA-templated transcription"/>
    <property type="evidence" value="ECO:0007669"/>
    <property type="project" value="TreeGrafter"/>
</dbReference>
<keyword evidence="6 8" id="KW-0804">Transcription</keyword>
<keyword evidence="10" id="KW-1185">Reference proteome</keyword>
<dbReference type="Gene3D" id="3.30.1490.190">
    <property type="match status" value="1"/>
</dbReference>
<evidence type="ECO:0000256" key="8">
    <source>
        <dbReference type="RuleBase" id="RU364037"/>
    </source>
</evidence>
<dbReference type="EMBL" id="FOLO01000031">
    <property type="protein sequence ID" value="SFD08001.1"/>
    <property type="molecule type" value="Genomic_DNA"/>
</dbReference>